<name>A0A131ZSL1_SARSC</name>
<dbReference type="GO" id="GO:0005789">
    <property type="term" value="C:endoplasmic reticulum membrane"/>
    <property type="evidence" value="ECO:0007669"/>
    <property type="project" value="UniProtKB-SubCell"/>
</dbReference>
<keyword evidence="4" id="KW-0256">Endoplasmic reticulum</keyword>
<dbReference type="InterPro" id="IPR029008">
    <property type="entry name" value="EMC6-like"/>
</dbReference>
<evidence type="ECO:0000256" key="2">
    <source>
        <dbReference type="ARBA" id="ARBA00009436"/>
    </source>
</evidence>
<keyword evidence="6" id="KW-0472">Membrane</keyword>
<gene>
    <name evidence="7" type="ORF">QR98_0001070</name>
</gene>
<comment type="similarity">
    <text evidence="2">Belongs to the EMC6 family.</text>
</comment>
<keyword evidence="5" id="KW-1133">Transmembrane helix</keyword>
<dbReference type="GO" id="GO:0005739">
    <property type="term" value="C:mitochondrion"/>
    <property type="evidence" value="ECO:0007669"/>
    <property type="project" value="GOC"/>
</dbReference>
<reference evidence="7 8" key="1">
    <citation type="journal article" date="2015" name="Parasit. Vectors">
        <title>Draft genome of the scabies mite.</title>
        <authorList>
            <person name="Rider S.D.Jr."/>
            <person name="Morgan M.S."/>
            <person name="Arlian L.G."/>
        </authorList>
    </citation>
    <scope>NUCLEOTIDE SEQUENCE [LARGE SCALE GENOMIC DNA]</scope>
    <source>
        <strain evidence="7">Arlian Lab</strain>
    </source>
</reference>
<dbReference type="EMBL" id="JXLN01000003">
    <property type="protein sequence ID" value="KPL94044.1"/>
    <property type="molecule type" value="Genomic_DNA"/>
</dbReference>
<accession>A0A131ZSL1</accession>
<evidence type="ECO:0000256" key="6">
    <source>
        <dbReference type="ARBA" id="ARBA00023136"/>
    </source>
</evidence>
<evidence type="ECO:0000256" key="5">
    <source>
        <dbReference type="ARBA" id="ARBA00022989"/>
    </source>
</evidence>
<protein>
    <submittedName>
        <fullName evidence="7">Rab5-interacting protein-like protein 1</fullName>
    </submittedName>
</protein>
<dbReference type="Pfam" id="PF07019">
    <property type="entry name" value="EMC6"/>
    <property type="match status" value="1"/>
</dbReference>
<dbReference type="PANTHER" id="PTHR12906">
    <property type="entry name" value="PROTEIN C20ORF24 RAB5-INTERACTING PROTEIN"/>
    <property type="match status" value="1"/>
</dbReference>
<evidence type="ECO:0000313" key="8">
    <source>
        <dbReference type="Proteomes" id="UP000616769"/>
    </source>
</evidence>
<evidence type="ECO:0000256" key="3">
    <source>
        <dbReference type="ARBA" id="ARBA00022692"/>
    </source>
</evidence>
<dbReference type="InterPro" id="IPR010742">
    <property type="entry name" value="RCAF1"/>
</dbReference>
<proteinExistence type="inferred from homology"/>
<comment type="caution">
    <text evidence="7">The sequence shown here is derived from an EMBL/GenBank/DDBJ whole genome shotgun (WGS) entry which is preliminary data.</text>
</comment>
<sequence length="128" mass="14573">MRKLANNSSRQLPTWKRMISFSSQWEDKDEFLDVIYWGRQIASIVIGLIWGMLVSLAQNLIFVLLIEGLTGSFGLLSYTAVSSAIVYFYSINVNDESEDAIAAVKEGFMTSLSAFLVTWILVYTYLYF</sequence>
<evidence type="ECO:0000256" key="4">
    <source>
        <dbReference type="ARBA" id="ARBA00022824"/>
    </source>
</evidence>
<organism evidence="7 8">
    <name type="scientific">Sarcoptes scabiei</name>
    <name type="common">Itch mite</name>
    <name type="synonym">Acarus scabiei</name>
    <dbReference type="NCBI Taxonomy" id="52283"/>
    <lineage>
        <taxon>Eukaryota</taxon>
        <taxon>Metazoa</taxon>
        <taxon>Ecdysozoa</taxon>
        <taxon>Arthropoda</taxon>
        <taxon>Chelicerata</taxon>
        <taxon>Arachnida</taxon>
        <taxon>Acari</taxon>
        <taxon>Acariformes</taxon>
        <taxon>Sarcoptiformes</taxon>
        <taxon>Astigmata</taxon>
        <taxon>Psoroptidia</taxon>
        <taxon>Sarcoptoidea</taxon>
        <taxon>Sarcoptidae</taxon>
        <taxon>Sarcoptinae</taxon>
        <taxon>Sarcoptes</taxon>
    </lineage>
</organism>
<dbReference type="AlphaFoldDB" id="A0A131ZSL1"/>
<dbReference type="OrthoDB" id="286395at2759"/>
<comment type="subcellular location">
    <subcellularLocation>
        <location evidence="1">Endoplasmic reticulum membrane</location>
        <topology evidence="1">Multi-pass membrane protein</topology>
    </subcellularLocation>
</comment>
<dbReference type="VEuPathDB" id="VectorBase:SSCA007927"/>
<evidence type="ECO:0000256" key="1">
    <source>
        <dbReference type="ARBA" id="ARBA00004477"/>
    </source>
</evidence>
<evidence type="ECO:0000313" key="7">
    <source>
        <dbReference type="EMBL" id="KPL94044.1"/>
    </source>
</evidence>
<keyword evidence="3" id="KW-0812">Transmembrane</keyword>
<dbReference type="PANTHER" id="PTHR12906:SF0">
    <property type="entry name" value="GEL COMPLEX SUBUNIT OPTI"/>
    <property type="match status" value="1"/>
</dbReference>
<dbReference type="Proteomes" id="UP000616769">
    <property type="component" value="Unassembled WGS sequence"/>
</dbReference>
<dbReference type="GO" id="GO:0097250">
    <property type="term" value="P:mitochondrial respirasome assembly"/>
    <property type="evidence" value="ECO:0007669"/>
    <property type="project" value="InterPro"/>
</dbReference>